<dbReference type="SMART" id="SM00220">
    <property type="entry name" value="S_TKc"/>
    <property type="match status" value="1"/>
</dbReference>
<keyword evidence="6" id="KW-0723">Serine/threonine-protein kinase</keyword>
<dbReference type="GO" id="GO:0005829">
    <property type="term" value="C:cytosol"/>
    <property type="evidence" value="ECO:0007669"/>
    <property type="project" value="TreeGrafter"/>
</dbReference>
<dbReference type="GO" id="GO:0005524">
    <property type="term" value="F:ATP binding"/>
    <property type="evidence" value="ECO:0007669"/>
    <property type="project" value="UniProtKB-KW"/>
</dbReference>
<evidence type="ECO:0000313" key="7">
    <source>
        <dbReference type="Proteomes" id="UP000658225"/>
    </source>
</evidence>
<accession>A0A927MRC9</accession>
<dbReference type="InterPro" id="IPR011009">
    <property type="entry name" value="Kinase-like_dom_sf"/>
</dbReference>
<dbReference type="SUPFAM" id="SSF56112">
    <property type="entry name" value="Protein kinase-like (PK-like)"/>
    <property type="match status" value="1"/>
</dbReference>
<dbReference type="RefSeq" id="WP_192599642.1">
    <property type="nucleotide sequence ID" value="NZ_JADBEL010000019.1"/>
</dbReference>
<dbReference type="GO" id="GO:0042594">
    <property type="term" value="P:response to starvation"/>
    <property type="evidence" value="ECO:0007669"/>
    <property type="project" value="TreeGrafter"/>
</dbReference>
<dbReference type="AlphaFoldDB" id="A0A927MRC9"/>
<feature type="domain" description="Protein kinase" evidence="5">
    <location>
        <begin position="20"/>
        <end position="290"/>
    </location>
</feature>
<keyword evidence="7" id="KW-1185">Reference proteome</keyword>
<dbReference type="Gene3D" id="1.10.510.10">
    <property type="entry name" value="Transferase(Phosphotransferase) domain 1"/>
    <property type="match status" value="1"/>
</dbReference>
<sequence length="309" mass="35683">MVTIQDGISLKENTLLKNIYKVNKVISRSELSIVYIGENIKTKETQVIKEYFPRKLALRDLDHQTIISRLPSTKKKYADWMQIFLDEALVLKELTHGNIVQYHDHFEENGSAYIIMAYCEGKLLDQYIKENQWDYSSDFFYKTLIPLIEAVGYIHKKGIIHRDIKPSNIMIDNEGNPRILDFGSAVYYKKVEGHTIFTTSGYSPLELYSASSKQGVSSDIYSLAATFYYSLSGVAPLDISKRIIEDRMESVRKHNPKVSPIMSGIIMWGLAIQPSKRCFSLHFFTISILLESVIIKMEKWMKRLNRNSK</sequence>
<proteinExistence type="predicted"/>
<keyword evidence="1" id="KW-0808">Transferase</keyword>
<dbReference type="PANTHER" id="PTHR24348:SF22">
    <property type="entry name" value="NON-SPECIFIC SERINE_THREONINE PROTEIN KINASE"/>
    <property type="match status" value="1"/>
</dbReference>
<evidence type="ECO:0000256" key="1">
    <source>
        <dbReference type="ARBA" id="ARBA00022679"/>
    </source>
</evidence>
<evidence type="ECO:0000256" key="4">
    <source>
        <dbReference type="ARBA" id="ARBA00022840"/>
    </source>
</evidence>
<gene>
    <name evidence="6" type="ORF">H4683_003077</name>
</gene>
<dbReference type="CDD" id="cd14014">
    <property type="entry name" value="STKc_PknB_like"/>
    <property type="match status" value="1"/>
</dbReference>
<keyword evidence="2" id="KW-0547">Nucleotide-binding</keyword>
<protein>
    <submittedName>
        <fullName evidence="6">Serine/threonine protein kinase</fullName>
    </submittedName>
</protein>
<dbReference type="Proteomes" id="UP000658225">
    <property type="component" value="Unassembled WGS sequence"/>
</dbReference>
<keyword evidence="4" id="KW-0067">ATP-binding</keyword>
<evidence type="ECO:0000259" key="5">
    <source>
        <dbReference type="PROSITE" id="PS50011"/>
    </source>
</evidence>
<organism evidence="6 7">
    <name type="scientific">Sporosarcina limicola</name>
    <dbReference type="NCBI Taxonomy" id="34101"/>
    <lineage>
        <taxon>Bacteria</taxon>
        <taxon>Bacillati</taxon>
        <taxon>Bacillota</taxon>
        <taxon>Bacilli</taxon>
        <taxon>Bacillales</taxon>
        <taxon>Caryophanaceae</taxon>
        <taxon>Sporosarcina</taxon>
    </lineage>
</organism>
<evidence type="ECO:0000313" key="6">
    <source>
        <dbReference type="EMBL" id="MBE1555956.1"/>
    </source>
</evidence>
<dbReference type="InterPro" id="IPR008271">
    <property type="entry name" value="Ser/Thr_kinase_AS"/>
</dbReference>
<dbReference type="Pfam" id="PF00069">
    <property type="entry name" value="Pkinase"/>
    <property type="match status" value="1"/>
</dbReference>
<dbReference type="PANTHER" id="PTHR24348">
    <property type="entry name" value="SERINE/THREONINE-PROTEIN KINASE UNC-51-RELATED"/>
    <property type="match status" value="1"/>
</dbReference>
<dbReference type="GO" id="GO:0005776">
    <property type="term" value="C:autophagosome"/>
    <property type="evidence" value="ECO:0007669"/>
    <property type="project" value="TreeGrafter"/>
</dbReference>
<dbReference type="PROSITE" id="PS00108">
    <property type="entry name" value="PROTEIN_KINASE_ST"/>
    <property type="match status" value="1"/>
</dbReference>
<comment type="caution">
    <text evidence="6">The sequence shown here is derived from an EMBL/GenBank/DDBJ whole genome shotgun (WGS) entry which is preliminary data.</text>
</comment>
<reference evidence="6" key="1">
    <citation type="submission" date="2020-10" db="EMBL/GenBank/DDBJ databases">
        <title>Genomic Encyclopedia of Type Strains, Phase IV (KMG-IV): sequencing the most valuable type-strain genomes for metagenomic binning, comparative biology and taxonomic classification.</title>
        <authorList>
            <person name="Goeker M."/>
        </authorList>
    </citation>
    <scope>NUCLEOTIDE SEQUENCE</scope>
    <source>
        <strain evidence="6">DSM 13886</strain>
    </source>
</reference>
<dbReference type="EMBL" id="JADBEL010000019">
    <property type="protein sequence ID" value="MBE1555956.1"/>
    <property type="molecule type" value="Genomic_DNA"/>
</dbReference>
<evidence type="ECO:0000256" key="2">
    <source>
        <dbReference type="ARBA" id="ARBA00022741"/>
    </source>
</evidence>
<dbReference type="GO" id="GO:0004674">
    <property type="term" value="F:protein serine/threonine kinase activity"/>
    <property type="evidence" value="ECO:0007669"/>
    <property type="project" value="UniProtKB-KW"/>
</dbReference>
<name>A0A927MRC9_9BACL</name>
<dbReference type="PROSITE" id="PS50011">
    <property type="entry name" value="PROTEIN_KINASE_DOM"/>
    <property type="match status" value="1"/>
</dbReference>
<keyword evidence="3 6" id="KW-0418">Kinase</keyword>
<dbReference type="GO" id="GO:0034045">
    <property type="term" value="C:phagophore assembly site membrane"/>
    <property type="evidence" value="ECO:0007669"/>
    <property type="project" value="TreeGrafter"/>
</dbReference>
<dbReference type="InterPro" id="IPR045269">
    <property type="entry name" value="Atg1-like"/>
</dbReference>
<dbReference type="InterPro" id="IPR000719">
    <property type="entry name" value="Prot_kinase_dom"/>
</dbReference>
<evidence type="ECO:0000256" key="3">
    <source>
        <dbReference type="ARBA" id="ARBA00022777"/>
    </source>
</evidence>